<keyword evidence="3" id="KW-1185">Reference proteome</keyword>
<evidence type="ECO:0000313" key="3">
    <source>
        <dbReference type="Proteomes" id="UP000078200"/>
    </source>
</evidence>
<dbReference type="EnsemblMetazoa" id="GAUT041827-RA">
    <property type="protein sequence ID" value="GAUT041827-PA"/>
    <property type="gene ID" value="GAUT041827"/>
</dbReference>
<dbReference type="Proteomes" id="UP000078200">
    <property type="component" value="Unassembled WGS sequence"/>
</dbReference>
<evidence type="ECO:0000313" key="2">
    <source>
        <dbReference type="EnsemblMetazoa" id="GAUT041827-PA"/>
    </source>
</evidence>
<dbReference type="VEuPathDB" id="VectorBase:GAUT041827"/>
<feature type="compositionally biased region" description="Polar residues" evidence="1">
    <location>
        <begin position="166"/>
        <end position="181"/>
    </location>
</feature>
<reference evidence="2" key="1">
    <citation type="submission" date="2020-05" db="UniProtKB">
        <authorList>
            <consortium name="EnsemblMetazoa"/>
        </authorList>
    </citation>
    <scope>IDENTIFICATION</scope>
    <source>
        <strain evidence="2">TTRI</strain>
    </source>
</reference>
<organism evidence="2 3">
    <name type="scientific">Glossina austeni</name>
    <name type="common">Savannah tsetse fly</name>
    <dbReference type="NCBI Taxonomy" id="7395"/>
    <lineage>
        <taxon>Eukaryota</taxon>
        <taxon>Metazoa</taxon>
        <taxon>Ecdysozoa</taxon>
        <taxon>Arthropoda</taxon>
        <taxon>Hexapoda</taxon>
        <taxon>Insecta</taxon>
        <taxon>Pterygota</taxon>
        <taxon>Neoptera</taxon>
        <taxon>Endopterygota</taxon>
        <taxon>Diptera</taxon>
        <taxon>Brachycera</taxon>
        <taxon>Muscomorpha</taxon>
        <taxon>Hippoboscoidea</taxon>
        <taxon>Glossinidae</taxon>
        <taxon>Glossina</taxon>
    </lineage>
</organism>
<feature type="region of interest" description="Disordered" evidence="1">
    <location>
        <begin position="135"/>
        <end position="181"/>
    </location>
</feature>
<sequence>MLEIDINGLNDDERKIVQQDGDTNAPATDGKLAVGLKPRYKTSNNCLSFKHCTMAAAAAATVFDAELITPPQLLLIALLRSVTKFPVGPRTTSVAAISLILLFSSCNQHIKIIQMQPDGVFNAIHFRSTKVQHALKRNSNPRTLVRNRRQKGQTHGGGRSTKHDPSNQQQRGVQRENFTIT</sequence>
<dbReference type="AlphaFoldDB" id="A0A1A9VML6"/>
<evidence type="ECO:0000256" key="1">
    <source>
        <dbReference type="SAM" id="MobiDB-lite"/>
    </source>
</evidence>
<name>A0A1A9VML6_GLOAU</name>
<protein>
    <submittedName>
        <fullName evidence="2">Uncharacterized protein</fullName>
    </submittedName>
</protein>
<proteinExistence type="predicted"/>
<accession>A0A1A9VML6</accession>